<dbReference type="GO" id="GO:0016740">
    <property type="term" value="F:transferase activity"/>
    <property type="evidence" value="ECO:0007669"/>
    <property type="project" value="UniProtKB-KW"/>
</dbReference>
<dbReference type="SUPFAM" id="SSF47616">
    <property type="entry name" value="GST C-terminal domain-like"/>
    <property type="match status" value="1"/>
</dbReference>
<dbReference type="Pfam" id="PF02798">
    <property type="entry name" value="GST_N"/>
    <property type="match status" value="1"/>
</dbReference>
<protein>
    <submittedName>
        <fullName evidence="1">Glutathione S-transferase</fullName>
    </submittedName>
</protein>
<dbReference type="PANTHER" id="PTHR44051">
    <property type="entry name" value="GLUTATHIONE S-TRANSFERASE-RELATED"/>
    <property type="match status" value="1"/>
</dbReference>
<dbReference type="PROSITE" id="PS50405">
    <property type="entry name" value="GST_CTER"/>
    <property type="match status" value="1"/>
</dbReference>
<dbReference type="RefSeq" id="WP_069458273.1">
    <property type="nucleotide sequence ID" value="NZ_CP034909.1"/>
</dbReference>
<dbReference type="CDD" id="cd00299">
    <property type="entry name" value="GST_C_family"/>
    <property type="match status" value="1"/>
</dbReference>
<evidence type="ECO:0000313" key="1">
    <source>
        <dbReference type="EMBL" id="ODR91165.1"/>
    </source>
</evidence>
<sequence length="219" mass="24875">MTLALYGHPFASFVWKPLIALYERDVRFEFRMVDPDHPENQARMTDLSPTGQFPALIDGDREITESNAVIEYLDLFHGNETPMVPEDPREALGARMMADVFDDYVHAPMQRIVGNALRGENERDPRGVADARTLLDRCYAWLEPRLQAREWAACGRFTIADCAAAPALFYADWVHPIPERHAALAAFRARLLSRSSVARVVDEARPYRSFFPLGAPDRD</sequence>
<dbReference type="STRING" id="1752398.A8M32_10095"/>
<dbReference type="PANTHER" id="PTHR44051:SF8">
    <property type="entry name" value="GLUTATHIONE S-TRANSFERASE GSTA"/>
    <property type="match status" value="1"/>
</dbReference>
<dbReference type="InterPro" id="IPR036249">
    <property type="entry name" value="Thioredoxin-like_sf"/>
</dbReference>
<dbReference type="EMBL" id="LYBW01000056">
    <property type="protein sequence ID" value="ODR91165.1"/>
    <property type="molecule type" value="Genomic_DNA"/>
</dbReference>
<dbReference type="InterPro" id="IPR010987">
    <property type="entry name" value="Glutathione-S-Trfase_C-like"/>
</dbReference>
<evidence type="ECO:0000313" key="2">
    <source>
        <dbReference type="Proteomes" id="UP000094342"/>
    </source>
</evidence>
<dbReference type="InterPro" id="IPR036282">
    <property type="entry name" value="Glutathione-S-Trfase_C_sf"/>
</dbReference>
<reference evidence="2" key="1">
    <citation type="submission" date="2016-05" db="EMBL/GenBank/DDBJ databases">
        <authorList>
            <person name="Li Y."/>
        </authorList>
    </citation>
    <scope>NUCLEOTIDE SEQUENCE [LARGE SCALE GENOMIC DNA]</scope>
    <source>
        <strain evidence="2">YIC4027</strain>
    </source>
</reference>
<keyword evidence="2" id="KW-1185">Reference proteome</keyword>
<dbReference type="InterPro" id="IPR040079">
    <property type="entry name" value="Glutathione_S-Trfase"/>
</dbReference>
<dbReference type="Gene3D" id="1.20.1050.10">
    <property type="match status" value="1"/>
</dbReference>
<keyword evidence="1" id="KW-0808">Transferase</keyword>
<comment type="caution">
    <text evidence="1">The sequence shown here is derived from an EMBL/GenBank/DDBJ whole genome shotgun (WGS) entry which is preliminary data.</text>
</comment>
<dbReference type="SFLD" id="SFLDG00358">
    <property type="entry name" value="Main_(cytGST)"/>
    <property type="match status" value="1"/>
</dbReference>
<accession>A0A1E3VC90</accession>
<dbReference type="Pfam" id="PF13410">
    <property type="entry name" value="GST_C_2"/>
    <property type="match status" value="1"/>
</dbReference>
<name>A0A1E3VC90_9HYPH</name>
<dbReference type="AlphaFoldDB" id="A0A1E3VC90"/>
<dbReference type="OrthoDB" id="9782992at2"/>
<dbReference type="SUPFAM" id="SSF52833">
    <property type="entry name" value="Thioredoxin-like"/>
    <property type="match status" value="1"/>
</dbReference>
<organism evidence="1 2">
    <name type="scientific">Sinorhizobium alkalisoli</name>
    <dbReference type="NCBI Taxonomy" id="1752398"/>
    <lineage>
        <taxon>Bacteria</taxon>
        <taxon>Pseudomonadati</taxon>
        <taxon>Pseudomonadota</taxon>
        <taxon>Alphaproteobacteria</taxon>
        <taxon>Hyphomicrobiales</taxon>
        <taxon>Rhizobiaceae</taxon>
        <taxon>Sinorhizobium/Ensifer group</taxon>
        <taxon>Sinorhizobium</taxon>
    </lineage>
</organism>
<dbReference type="InterPro" id="IPR004045">
    <property type="entry name" value="Glutathione_S-Trfase_N"/>
</dbReference>
<dbReference type="Gene3D" id="3.40.30.10">
    <property type="entry name" value="Glutaredoxin"/>
    <property type="match status" value="1"/>
</dbReference>
<gene>
    <name evidence="1" type="ORF">A8M32_10095</name>
</gene>
<dbReference type="CDD" id="cd00570">
    <property type="entry name" value="GST_N_family"/>
    <property type="match status" value="1"/>
</dbReference>
<dbReference type="Proteomes" id="UP000094342">
    <property type="component" value="Unassembled WGS sequence"/>
</dbReference>
<dbReference type="SFLD" id="SFLDS00019">
    <property type="entry name" value="Glutathione_Transferase_(cytos"/>
    <property type="match status" value="1"/>
</dbReference>
<dbReference type="PROSITE" id="PS50404">
    <property type="entry name" value="GST_NTER"/>
    <property type="match status" value="1"/>
</dbReference>
<proteinExistence type="predicted"/>